<organism evidence="1">
    <name type="scientific">Nothobranchius korthausae</name>
    <dbReference type="NCBI Taxonomy" id="1143690"/>
    <lineage>
        <taxon>Eukaryota</taxon>
        <taxon>Metazoa</taxon>
        <taxon>Chordata</taxon>
        <taxon>Craniata</taxon>
        <taxon>Vertebrata</taxon>
        <taxon>Euteleostomi</taxon>
        <taxon>Actinopterygii</taxon>
        <taxon>Neopterygii</taxon>
        <taxon>Teleostei</taxon>
        <taxon>Neoteleostei</taxon>
        <taxon>Acanthomorphata</taxon>
        <taxon>Ovalentaria</taxon>
        <taxon>Atherinomorphae</taxon>
        <taxon>Cyprinodontiformes</taxon>
        <taxon>Nothobranchiidae</taxon>
        <taxon>Nothobranchius</taxon>
    </lineage>
</organism>
<reference evidence="1" key="2">
    <citation type="submission" date="2016-06" db="EMBL/GenBank/DDBJ databases">
        <title>The genome of a short-lived fish provides insights into sex chromosome evolution and the genetic control of aging.</title>
        <authorList>
            <person name="Reichwald K."/>
            <person name="Felder M."/>
            <person name="Petzold A."/>
            <person name="Koch P."/>
            <person name="Groth M."/>
            <person name="Platzer M."/>
        </authorList>
    </citation>
    <scope>NUCLEOTIDE SEQUENCE</scope>
    <source>
        <tissue evidence="1">Brain</tissue>
    </source>
</reference>
<gene>
    <name evidence="1" type="primary">Nfu_g_1_025761</name>
</gene>
<dbReference type="EMBL" id="HAEC01002548">
    <property type="protein sequence ID" value="SBQ70625.1"/>
    <property type="molecule type" value="Transcribed_RNA"/>
</dbReference>
<proteinExistence type="predicted"/>
<protein>
    <submittedName>
        <fullName evidence="1">Uncharacterized protein</fullName>
    </submittedName>
</protein>
<sequence>LVKLVGACAMGKFNGNWMANPTFATWLAPVPGNSWKL</sequence>
<evidence type="ECO:0000313" key="1">
    <source>
        <dbReference type="EMBL" id="SBQ70625.1"/>
    </source>
</evidence>
<name>A0A1A8GFT2_9TELE</name>
<feature type="non-terminal residue" evidence="1">
    <location>
        <position position="37"/>
    </location>
</feature>
<feature type="non-terminal residue" evidence="1">
    <location>
        <position position="1"/>
    </location>
</feature>
<dbReference type="AlphaFoldDB" id="A0A1A8GFT2"/>
<reference evidence="1" key="1">
    <citation type="submission" date="2016-05" db="EMBL/GenBank/DDBJ databases">
        <authorList>
            <person name="Lavstsen T."/>
            <person name="Jespersen J.S."/>
        </authorList>
    </citation>
    <scope>NUCLEOTIDE SEQUENCE</scope>
    <source>
        <tissue evidence="1">Brain</tissue>
    </source>
</reference>
<accession>A0A1A8GFT2</accession>